<protein>
    <recommendedName>
        <fullName evidence="3">DUF3168 domain-containing protein</fullName>
    </recommendedName>
</protein>
<evidence type="ECO:0000313" key="2">
    <source>
        <dbReference type="Proteomes" id="UP000271426"/>
    </source>
</evidence>
<dbReference type="RefSeq" id="WP_245990487.1">
    <property type="nucleotide sequence ID" value="NZ_CP033898.1"/>
</dbReference>
<evidence type="ECO:0000313" key="1">
    <source>
        <dbReference type="EMBL" id="AZA08699.1"/>
    </source>
</evidence>
<dbReference type="EMBL" id="CP033898">
    <property type="protein sequence ID" value="AZA08699.1"/>
    <property type="molecule type" value="Genomic_DNA"/>
</dbReference>
<name>A0A3G6IST3_9CORY</name>
<proteinExistence type="predicted"/>
<keyword evidence="2" id="KW-1185">Reference proteome</keyword>
<accession>A0A3G6IST3</accession>
<dbReference type="AlphaFoldDB" id="A0A3G6IST3"/>
<sequence>MIRVPDMLKFVIDFLGEAMPDVWVADALPPDAELADALPCVVVDMLPGEELKHSWGGEGFPVRLDGVALDVEVFAASRGRAVPVADQLRALMHQLPHIAGSQVVSVSCPAFGSREDLNPRVKVLGGVVDLATHS</sequence>
<dbReference type="KEGG" id="cpso:CPPEL_02840"/>
<dbReference type="Proteomes" id="UP000271426">
    <property type="component" value="Chromosome"/>
</dbReference>
<evidence type="ECO:0008006" key="3">
    <source>
        <dbReference type="Google" id="ProtNLM"/>
    </source>
</evidence>
<reference evidence="1 2" key="1">
    <citation type="submission" date="2018-11" db="EMBL/GenBank/DDBJ databases">
        <authorList>
            <person name="Kleinhagauer T."/>
            <person name="Glaeser S.P."/>
            <person name="Spergser J."/>
            <person name="Ruckert C."/>
            <person name="Kaempfer P."/>
            <person name="Busse H.-J."/>
        </authorList>
    </citation>
    <scope>NUCLEOTIDE SEQUENCE [LARGE SCALE GENOMIC DNA]</scope>
    <source>
        <strain evidence="1 2">812CH</strain>
    </source>
</reference>
<gene>
    <name evidence="1" type="ORF">CPPEL_02840</name>
</gene>
<organism evidence="1 2">
    <name type="scientific">Corynebacterium pseudopelargi</name>
    <dbReference type="NCBI Taxonomy" id="2080757"/>
    <lineage>
        <taxon>Bacteria</taxon>
        <taxon>Bacillati</taxon>
        <taxon>Actinomycetota</taxon>
        <taxon>Actinomycetes</taxon>
        <taxon>Mycobacteriales</taxon>
        <taxon>Corynebacteriaceae</taxon>
        <taxon>Corynebacterium</taxon>
    </lineage>
</organism>